<evidence type="ECO:0000256" key="1">
    <source>
        <dbReference type="ARBA" id="ARBA00022443"/>
    </source>
</evidence>
<proteinExistence type="predicted"/>
<reference evidence="7" key="3">
    <citation type="submission" date="2025-09" db="UniProtKB">
        <authorList>
            <consortium name="Ensembl"/>
        </authorList>
    </citation>
    <scope>IDENTIFICATION</scope>
</reference>
<feature type="compositionally biased region" description="Basic and acidic residues" evidence="4">
    <location>
        <begin position="144"/>
        <end position="153"/>
    </location>
</feature>
<accession>A0A8C2TWK7</accession>
<dbReference type="Proteomes" id="UP000694412">
    <property type="component" value="Chromosome 26"/>
</dbReference>
<feature type="region of interest" description="Disordered" evidence="4">
    <location>
        <begin position="230"/>
        <end position="263"/>
    </location>
</feature>
<dbReference type="SMART" id="SM00324">
    <property type="entry name" value="RhoGAP"/>
    <property type="match status" value="1"/>
</dbReference>
<dbReference type="AlphaFoldDB" id="A0A8C2TWK7"/>
<dbReference type="InterPro" id="IPR035648">
    <property type="entry name" value="srGAP1/2/3_SH3"/>
</dbReference>
<dbReference type="Gene3D" id="2.30.30.40">
    <property type="entry name" value="SH3 Domains"/>
    <property type="match status" value="1"/>
</dbReference>
<dbReference type="PROSITE" id="PS50002">
    <property type="entry name" value="SH3"/>
    <property type="match status" value="1"/>
</dbReference>
<evidence type="ECO:0000259" key="6">
    <source>
        <dbReference type="PROSITE" id="PS50238"/>
    </source>
</evidence>
<evidence type="ECO:0000313" key="7">
    <source>
        <dbReference type="Ensembl" id="ENSCJPP00005018458.1"/>
    </source>
</evidence>
<dbReference type="SMART" id="SM00326">
    <property type="entry name" value="SH3"/>
    <property type="match status" value="1"/>
</dbReference>
<evidence type="ECO:0008006" key="9">
    <source>
        <dbReference type="Google" id="ProtNLM"/>
    </source>
</evidence>
<feature type="compositionally biased region" description="Basic and acidic residues" evidence="4">
    <location>
        <begin position="234"/>
        <end position="244"/>
    </location>
</feature>
<dbReference type="Ensembl" id="ENSCJPT00005025691.1">
    <property type="protein sequence ID" value="ENSCJPP00005018458.1"/>
    <property type="gene ID" value="ENSCJPG00005015035.1"/>
</dbReference>
<feature type="region of interest" description="Disordered" evidence="4">
    <location>
        <begin position="299"/>
        <end position="331"/>
    </location>
</feature>
<evidence type="ECO:0000313" key="8">
    <source>
        <dbReference type="Proteomes" id="UP000694412"/>
    </source>
</evidence>
<sequence>MDSIAGVLKLYFRGLEHPLFPKDIFHDLIACVTMDNLQERALHIRKVLLNLPKTTLIIMRYLFAFLNHLSQFSEENMMDPYNLAICFGPTLMSVPEGHDQVSCQAHVNELIKTIIIQHENIFPGPRELEGPTYSRGGSTEDYCESPHGERASAEDAVQDVAAEHHTSDDECEPIEAIAKFDYIGRTARELSFKKGASLLLYHRASEDWWEGRHNGIDGLIPHQYIVVQDTEDGVSERSSPKSEIEINSEPPEEKVTARAGASCPSGGHVADIYLANINKQMLHQWPRQPQFYQPTLISEEQDRQPSDPENCDSREVQELQQPPAHGPRGDCTGKECFALKALLEYNGLG</sequence>
<dbReference type="SUPFAM" id="SSF48350">
    <property type="entry name" value="GTPase activation domain, GAP"/>
    <property type="match status" value="1"/>
</dbReference>
<dbReference type="InterPro" id="IPR008936">
    <property type="entry name" value="Rho_GTPase_activation_prot"/>
</dbReference>
<dbReference type="FunFam" id="2.30.30.40:FF:000266">
    <property type="entry name" value="SLIT-ROBO Rho GTPase-activating protein 2"/>
    <property type="match status" value="1"/>
</dbReference>
<dbReference type="InterPro" id="IPR001452">
    <property type="entry name" value="SH3_domain"/>
</dbReference>
<dbReference type="InterPro" id="IPR036028">
    <property type="entry name" value="SH3-like_dom_sf"/>
</dbReference>
<feature type="domain" description="Rho-GAP" evidence="6">
    <location>
        <begin position="1"/>
        <end position="122"/>
    </location>
</feature>
<keyword evidence="1 3" id="KW-0728">SH3 domain</keyword>
<protein>
    <recommendedName>
        <fullName evidence="9">SLIT-ROBO Rho GTPase-activating protein 2</fullName>
    </recommendedName>
</protein>
<dbReference type="Pfam" id="PF00620">
    <property type="entry name" value="RhoGAP"/>
    <property type="match status" value="1"/>
</dbReference>
<dbReference type="PANTHER" id="PTHR14166">
    <property type="entry name" value="SLIT-ROBO RHO GTPASE ACTIVATING PROTEIN"/>
    <property type="match status" value="1"/>
</dbReference>
<feature type="region of interest" description="Disordered" evidence="4">
    <location>
        <begin position="125"/>
        <end position="154"/>
    </location>
</feature>
<organism evidence="7 8">
    <name type="scientific">Coturnix japonica</name>
    <name type="common">Japanese quail</name>
    <name type="synonym">Coturnix coturnix japonica</name>
    <dbReference type="NCBI Taxonomy" id="93934"/>
    <lineage>
        <taxon>Eukaryota</taxon>
        <taxon>Metazoa</taxon>
        <taxon>Chordata</taxon>
        <taxon>Craniata</taxon>
        <taxon>Vertebrata</taxon>
        <taxon>Euteleostomi</taxon>
        <taxon>Archelosauria</taxon>
        <taxon>Archosauria</taxon>
        <taxon>Dinosauria</taxon>
        <taxon>Saurischia</taxon>
        <taxon>Theropoda</taxon>
        <taxon>Coelurosauria</taxon>
        <taxon>Aves</taxon>
        <taxon>Neognathae</taxon>
        <taxon>Galloanserae</taxon>
        <taxon>Galliformes</taxon>
        <taxon>Phasianidae</taxon>
        <taxon>Perdicinae</taxon>
        <taxon>Coturnix</taxon>
    </lineage>
</organism>
<feature type="domain" description="SH3" evidence="5">
    <location>
        <begin position="171"/>
        <end position="230"/>
    </location>
</feature>
<dbReference type="SUPFAM" id="SSF50044">
    <property type="entry name" value="SH3-domain"/>
    <property type="match status" value="1"/>
</dbReference>
<dbReference type="GO" id="GO:0007165">
    <property type="term" value="P:signal transduction"/>
    <property type="evidence" value="ECO:0007669"/>
    <property type="project" value="InterPro"/>
</dbReference>
<dbReference type="GeneTree" id="ENSGT00950000182824"/>
<dbReference type="CDD" id="cd11955">
    <property type="entry name" value="SH3_srGAP1-3"/>
    <property type="match status" value="1"/>
</dbReference>
<keyword evidence="8" id="KW-1185">Reference proteome</keyword>
<dbReference type="PROSITE" id="PS50238">
    <property type="entry name" value="RHOGAP"/>
    <property type="match status" value="1"/>
</dbReference>
<evidence type="ECO:0000259" key="5">
    <source>
        <dbReference type="PROSITE" id="PS50002"/>
    </source>
</evidence>
<dbReference type="InterPro" id="IPR051627">
    <property type="entry name" value="SLIT-ROBO_RhoGAP"/>
</dbReference>
<reference evidence="7" key="1">
    <citation type="submission" date="2015-11" db="EMBL/GenBank/DDBJ databases">
        <authorList>
            <consortium name="International Coturnix japonica Genome Analysis Consortium"/>
            <person name="Warren W."/>
            <person name="Burt D.W."/>
            <person name="Antin P.B."/>
            <person name="Lanford R."/>
            <person name="Gros J."/>
            <person name="Wilson R.K."/>
        </authorList>
    </citation>
    <scope>NUCLEOTIDE SEQUENCE [LARGE SCALE GENOMIC DNA]</scope>
</reference>
<evidence type="ECO:0000256" key="3">
    <source>
        <dbReference type="PROSITE-ProRule" id="PRU00192"/>
    </source>
</evidence>
<feature type="compositionally biased region" description="Basic and acidic residues" evidence="4">
    <location>
        <begin position="300"/>
        <end position="317"/>
    </location>
</feature>
<keyword evidence="2" id="KW-0175">Coiled coil</keyword>
<name>A0A8C2TWK7_COTJA</name>
<dbReference type="InterPro" id="IPR000198">
    <property type="entry name" value="RhoGAP_dom"/>
</dbReference>
<dbReference type="Pfam" id="PF00018">
    <property type="entry name" value="SH3_1"/>
    <property type="match status" value="1"/>
</dbReference>
<dbReference type="Gene3D" id="1.10.555.10">
    <property type="entry name" value="Rho GTPase activation protein"/>
    <property type="match status" value="1"/>
</dbReference>
<evidence type="ECO:0000256" key="4">
    <source>
        <dbReference type="SAM" id="MobiDB-lite"/>
    </source>
</evidence>
<evidence type="ECO:0000256" key="2">
    <source>
        <dbReference type="ARBA" id="ARBA00023054"/>
    </source>
</evidence>
<reference evidence="7" key="2">
    <citation type="submission" date="2025-08" db="UniProtKB">
        <authorList>
            <consortium name="Ensembl"/>
        </authorList>
    </citation>
    <scope>IDENTIFICATION</scope>
</reference>
<dbReference type="FunFam" id="1.10.555.10:FF:000134">
    <property type="entry name" value="SLIT-ROBO Rho GTPase-activating protein 2"/>
    <property type="match status" value="1"/>
</dbReference>